<feature type="transmembrane region" description="Helical" evidence="2">
    <location>
        <begin position="573"/>
        <end position="601"/>
    </location>
</feature>
<feature type="transmembrane region" description="Helical" evidence="2">
    <location>
        <begin position="398"/>
        <end position="417"/>
    </location>
</feature>
<dbReference type="EMBL" id="JANAWD010000727">
    <property type="protein sequence ID" value="KAJ3476290.1"/>
    <property type="molecule type" value="Genomic_DNA"/>
</dbReference>
<feature type="transmembrane region" description="Helical" evidence="2">
    <location>
        <begin position="513"/>
        <end position="530"/>
    </location>
</feature>
<reference evidence="3" key="1">
    <citation type="submission" date="2022-07" db="EMBL/GenBank/DDBJ databases">
        <title>Genome Sequence of Physisporinus lineatus.</title>
        <authorList>
            <person name="Buettner E."/>
        </authorList>
    </citation>
    <scope>NUCLEOTIDE SEQUENCE</scope>
    <source>
        <strain evidence="3">VT162</strain>
    </source>
</reference>
<organism evidence="3 4">
    <name type="scientific">Meripilus lineatus</name>
    <dbReference type="NCBI Taxonomy" id="2056292"/>
    <lineage>
        <taxon>Eukaryota</taxon>
        <taxon>Fungi</taxon>
        <taxon>Dikarya</taxon>
        <taxon>Basidiomycota</taxon>
        <taxon>Agaricomycotina</taxon>
        <taxon>Agaricomycetes</taxon>
        <taxon>Polyporales</taxon>
        <taxon>Meripilaceae</taxon>
        <taxon>Meripilus</taxon>
    </lineage>
</organism>
<comment type="caution">
    <text evidence="3">The sequence shown here is derived from an EMBL/GenBank/DDBJ whole genome shotgun (WGS) entry which is preliminary data.</text>
</comment>
<feature type="compositionally biased region" description="Polar residues" evidence="1">
    <location>
        <begin position="108"/>
        <end position="117"/>
    </location>
</feature>
<feature type="transmembrane region" description="Helical" evidence="2">
    <location>
        <begin position="659"/>
        <end position="679"/>
    </location>
</feature>
<feature type="transmembrane region" description="Helical" evidence="2">
    <location>
        <begin position="362"/>
        <end position="386"/>
    </location>
</feature>
<keyword evidence="2" id="KW-0472">Membrane</keyword>
<keyword evidence="4" id="KW-1185">Reference proteome</keyword>
<protein>
    <submittedName>
        <fullName evidence="3">Uncharacterized protein</fullName>
    </submittedName>
</protein>
<keyword evidence="2" id="KW-1133">Transmembrane helix</keyword>
<keyword evidence="2" id="KW-0812">Transmembrane</keyword>
<feature type="compositionally biased region" description="Low complexity" evidence="1">
    <location>
        <begin position="136"/>
        <end position="151"/>
    </location>
</feature>
<feature type="compositionally biased region" description="Low complexity" evidence="1">
    <location>
        <begin position="165"/>
        <end position="184"/>
    </location>
</feature>
<proteinExistence type="predicted"/>
<feature type="compositionally biased region" description="Low complexity" evidence="1">
    <location>
        <begin position="1"/>
        <end position="21"/>
    </location>
</feature>
<gene>
    <name evidence="3" type="ORF">NLI96_g11262</name>
</gene>
<feature type="region of interest" description="Disordered" evidence="1">
    <location>
        <begin position="55"/>
        <end position="207"/>
    </location>
</feature>
<accession>A0AAD5Y8K5</accession>
<feature type="region of interest" description="Disordered" evidence="1">
    <location>
        <begin position="1"/>
        <end position="41"/>
    </location>
</feature>
<dbReference type="AlphaFoldDB" id="A0AAD5Y8K5"/>
<feature type="compositionally biased region" description="Basic residues" evidence="1">
    <location>
        <begin position="155"/>
        <end position="164"/>
    </location>
</feature>
<sequence>MSSTRSSQLLSSSSSFDYLSSNVDSREPSDSSESYSTVGDESEDEIVWSFSELSSSGVVSPAPRSQRAFSPSVPSEDEYIVLSRPRSPSRYQSLTAPAAAASRVDTASIDSLSQAFGTLTVRRSRPSRKSSAGNRAPKSPSSTTPSESASPPSTPKRRQRKKRVPANQTAPAKPTTPTTQPLQTKKGKKAVVATPSPRLVSKKTEASKASKRAKAVTTANVDNASEDGFPIVDDVSEVGDAKSGYEEAVQYVTLALTSDLPKKSSDLTLLQALIIELGLCPAPRSFNGLQSESLPRSLRAAKALLKSHVFLNVRDYLAVRHKGLDALREIMHPNRQALIKDIKGGRRVGRRVPRDRVKESGLVSPLALLSSVCDVPFITVTIVTFLRRQPSKFFPSQFWLVYSPNFILAIVLTSHAVQLNADDWDQTQSSHAIYLDGVHTWYGVTIGNAERPPTAASSLELGRIYIAMVRLGTDTQPGEQPSEVPYDPLGQPEPPRWYDIEGIPPSEASRPETYKVVLAIVLLIFVAIYLTLQTIFFSSIYAMVGLLFTYPYLSRMDVDWEPLGPYRLLLSLAWYGGGILGFSAGIIASSVLGFVLFLRFYRPPGTVQRLHRNLSVLFQPDRKSKAFNLMFEIISSSFASPIGYIGIRGGPVTFTWKMYWVTWGIFLLGAVVVICVGQLSRLCVRRRNEPDTAPLLR</sequence>
<feature type="transmembrane region" description="Helical" evidence="2">
    <location>
        <begin position="626"/>
        <end position="647"/>
    </location>
</feature>
<evidence type="ECO:0000256" key="1">
    <source>
        <dbReference type="SAM" id="MobiDB-lite"/>
    </source>
</evidence>
<evidence type="ECO:0000313" key="3">
    <source>
        <dbReference type="EMBL" id="KAJ3476290.1"/>
    </source>
</evidence>
<evidence type="ECO:0000256" key="2">
    <source>
        <dbReference type="SAM" id="Phobius"/>
    </source>
</evidence>
<dbReference type="Proteomes" id="UP001212997">
    <property type="component" value="Unassembled WGS sequence"/>
</dbReference>
<name>A0AAD5Y8K5_9APHY</name>
<evidence type="ECO:0000313" key="4">
    <source>
        <dbReference type="Proteomes" id="UP001212997"/>
    </source>
</evidence>